<dbReference type="AlphaFoldDB" id="A0A0D1CLU5"/>
<sequence length="106" mass="11180">MQPASNHPGLFCFVGQAIASDPAPYRTGARHALLAFTTGDDADAARDLLDEAAEAHGWQHLRILQTKPLPNGARGIESGPLRDAAETALTNGASLVVWPDELPLDA</sequence>
<dbReference type="EMBL" id="JYFE01000044">
    <property type="protein sequence ID" value="KIT15747.1"/>
    <property type="molecule type" value="Genomic_DNA"/>
</dbReference>
<dbReference type="RefSeq" id="WP_043919291.1">
    <property type="nucleotide sequence ID" value="NZ_FZPF01000011.1"/>
</dbReference>
<accession>A0A0D1CLU5</accession>
<keyword evidence="2" id="KW-1185">Reference proteome</keyword>
<evidence type="ECO:0000313" key="1">
    <source>
        <dbReference type="EMBL" id="KIT15747.1"/>
    </source>
</evidence>
<comment type="caution">
    <text evidence="1">The sequence shown here is derived from an EMBL/GenBank/DDBJ whole genome shotgun (WGS) entry which is preliminary data.</text>
</comment>
<name>A0A0D1CLU5_9RHOB</name>
<dbReference type="Proteomes" id="UP000032232">
    <property type="component" value="Unassembled WGS sequence"/>
</dbReference>
<dbReference type="PATRIC" id="fig|935700.4.peg.2564"/>
<protein>
    <submittedName>
        <fullName evidence="1">Uncharacterized protein</fullName>
    </submittedName>
</protein>
<reference evidence="1 2" key="1">
    <citation type="submission" date="2015-02" db="EMBL/GenBank/DDBJ databases">
        <title>Genome Sequence of Jannaschia aquimarina DSM28248, a member of the Roseobacter clade.</title>
        <authorList>
            <person name="Voget S."/>
            <person name="Daniel R."/>
        </authorList>
    </citation>
    <scope>NUCLEOTIDE SEQUENCE [LARGE SCALE GENOMIC DNA]</scope>
    <source>
        <strain evidence="1 2">GSW-M26</strain>
    </source>
</reference>
<evidence type="ECO:0000313" key="2">
    <source>
        <dbReference type="Proteomes" id="UP000032232"/>
    </source>
</evidence>
<gene>
    <name evidence="1" type="ORF">jaqu_24880</name>
</gene>
<proteinExistence type="predicted"/>
<organism evidence="1 2">
    <name type="scientific">Jannaschia aquimarina</name>
    <dbReference type="NCBI Taxonomy" id="935700"/>
    <lineage>
        <taxon>Bacteria</taxon>
        <taxon>Pseudomonadati</taxon>
        <taxon>Pseudomonadota</taxon>
        <taxon>Alphaproteobacteria</taxon>
        <taxon>Rhodobacterales</taxon>
        <taxon>Roseobacteraceae</taxon>
        <taxon>Jannaschia</taxon>
    </lineage>
</organism>